<organism evidence="2">
    <name type="scientific">Ananas comosus var. bracteatus</name>
    <name type="common">red pineapple</name>
    <dbReference type="NCBI Taxonomy" id="296719"/>
    <lineage>
        <taxon>Eukaryota</taxon>
        <taxon>Viridiplantae</taxon>
        <taxon>Streptophyta</taxon>
        <taxon>Embryophyta</taxon>
        <taxon>Tracheophyta</taxon>
        <taxon>Spermatophyta</taxon>
        <taxon>Magnoliopsida</taxon>
        <taxon>Liliopsida</taxon>
        <taxon>Poales</taxon>
        <taxon>Bromeliaceae</taxon>
        <taxon>Bromelioideae</taxon>
        <taxon>Ananas</taxon>
    </lineage>
</organism>
<evidence type="ECO:0000256" key="1">
    <source>
        <dbReference type="SAM" id="MobiDB-lite"/>
    </source>
</evidence>
<reference evidence="2" key="1">
    <citation type="submission" date="2020-07" db="EMBL/GenBank/DDBJ databases">
        <authorList>
            <person name="Lin J."/>
        </authorList>
    </citation>
    <scope>NUCLEOTIDE SEQUENCE</scope>
</reference>
<protein>
    <submittedName>
        <fullName evidence="2">Uncharacterized protein</fullName>
    </submittedName>
</protein>
<proteinExistence type="predicted"/>
<feature type="region of interest" description="Disordered" evidence="1">
    <location>
        <begin position="104"/>
        <end position="135"/>
    </location>
</feature>
<dbReference type="AlphaFoldDB" id="A0A6V7NFC2"/>
<evidence type="ECO:0000313" key="2">
    <source>
        <dbReference type="EMBL" id="CAD1817272.1"/>
    </source>
</evidence>
<sequence length="149" mass="16739">MHHDDHFLLLNNASPLNVIQLTALVGDGLPILHENIANGKVRNIYMHFEWTIAIKKSLYWILRHCPLKGPVPDKRDRSPSEQCCVAGEATGPWQLRPVPERVCAGRDRSRAGRDGSRTLDFRGQAERPVPGRGDRSLWAKTAKTGLMQI</sequence>
<name>A0A6V7NFC2_ANACO</name>
<feature type="compositionally biased region" description="Basic and acidic residues" evidence="1">
    <location>
        <begin position="104"/>
        <end position="125"/>
    </location>
</feature>
<accession>A0A6V7NFC2</accession>
<gene>
    <name evidence="2" type="ORF">CB5_LOCUS483</name>
</gene>
<dbReference type="EMBL" id="LR862129">
    <property type="protein sequence ID" value="CAD1817272.1"/>
    <property type="molecule type" value="Genomic_DNA"/>
</dbReference>